<dbReference type="InterPro" id="IPR003961">
    <property type="entry name" value="FN3_dom"/>
</dbReference>
<accession>A0A6M1RK38</accession>
<dbReference type="Gene3D" id="2.60.40.10">
    <property type="entry name" value="Immunoglobulins"/>
    <property type="match status" value="1"/>
</dbReference>
<dbReference type="EMBL" id="JAAKYA010000004">
    <property type="protein sequence ID" value="NGO37837.1"/>
    <property type="molecule type" value="Genomic_DNA"/>
</dbReference>
<dbReference type="PANTHER" id="PTHR22953:SF153">
    <property type="entry name" value="PURPLE ACID PHOSPHATASE"/>
    <property type="match status" value="1"/>
</dbReference>
<dbReference type="InterPro" id="IPR029052">
    <property type="entry name" value="Metallo-depent_PP-like"/>
</dbReference>
<dbReference type="Gene3D" id="3.60.21.10">
    <property type="match status" value="1"/>
</dbReference>
<organism evidence="3 4">
    <name type="scientific">Limisphaera ngatamarikiensis</name>
    <dbReference type="NCBI Taxonomy" id="1324935"/>
    <lineage>
        <taxon>Bacteria</taxon>
        <taxon>Pseudomonadati</taxon>
        <taxon>Verrucomicrobiota</taxon>
        <taxon>Verrucomicrobiia</taxon>
        <taxon>Limisphaerales</taxon>
        <taxon>Limisphaeraceae</taxon>
        <taxon>Limisphaera</taxon>
    </lineage>
</organism>
<dbReference type="GO" id="GO:0003993">
    <property type="term" value="F:acid phosphatase activity"/>
    <property type="evidence" value="ECO:0007669"/>
    <property type="project" value="InterPro"/>
</dbReference>
<evidence type="ECO:0000256" key="1">
    <source>
        <dbReference type="ARBA" id="ARBA00022729"/>
    </source>
</evidence>
<dbReference type="InterPro" id="IPR013783">
    <property type="entry name" value="Ig-like_fold"/>
</dbReference>
<dbReference type="GO" id="GO:0046872">
    <property type="term" value="F:metal ion binding"/>
    <property type="evidence" value="ECO:0007669"/>
    <property type="project" value="InterPro"/>
</dbReference>
<protein>
    <recommendedName>
        <fullName evidence="2">Fibronectin type-III domain-containing protein</fullName>
    </recommendedName>
</protein>
<dbReference type="SUPFAM" id="SSF49785">
    <property type="entry name" value="Galactose-binding domain-like"/>
    <property type="match status" value="1"/>
</dbReference>
<dbReference type="Pfam" id="PF00149">
    <property type="entry name" value="Metallophos"/>
    <property type="match status" value="1"/>
</dbReference>
<feature type="domain" description="Fibronectin type-III" evidence="2">
    <location>
        <begin position="187"/>
        <end position="274"/>
    </location>
</feature>
<reference evidence="3 4" key="1">
    <citation type="submission" date="2020-02" db="EMBL/GenBank/DDBJ databases">
        <title>Draft genome sequence of Limisphaera ngatamarikiensis NGM72.4T, a thermophilic Verrucomicrobia grouped in subdivision 3.</title>
        <authorList>
            <person name="Carere C.R."/>
            <person name="Steen J."/>
            <person name="Hugenholtz P."/>
            <person name="Stott M.B."/>
        </authorList>
    </citation>
    <scope>NUCLEOTIDE SEQUENCE [LARGE SCALE GENOMIC DNA]</scope>
    <source>
        <strain evidence="3 4">NGM72.4</strain>
    </source>
</reference>
<dbReference type="InterPro" id="IPR008979">
    <property type="entry name" value="Galactose-bd-like_sf"/>
</dbReference>
<gene>
    <name evidence="3" type="ORF">G4L39_00250</name>
</gene>
<dbReference type="PROSITE" id="PS50853">
    <property type="entry name" value="FN3"/>
    <property type="match status" value="1"/>
</dbReference>
<evidence type="ECO:0000259" key="2">
    <source>
        <dbReference type="PROSITE" id="PS50853"/>
    </source>
</evidence>
<evidence type="ECO:0000313" key="4">
    <source>
        <dbReference type="Proteomes" id="UP000477311"/>
    </source>
</evidence>
<keyword evidence="1" id="KW-0732">Signal</keyword>
<comment type="caution">
    <text evidence="3">The sequence shown here is derived from an EMBL/GenBank/DDBJ whole genome shotgun (WGS) entry which is preliminary data.</text>
</comment>
<sequence length="624" mass="70061">MSPIAAILCLLHLCPAATSTSEPALVPVGAMWRYRLNQIGTPPPPPEWIQPDFDDSEWAEGRAGFGTNLGDEVTVLAGTNMVSACFRTRFNLDDPSTLRWLLLRIDFHSGYVAWINGREVARRGPLTDPPAWDETVPFRPRPATEEVDLSPFRDVLRAGTNILAVQIHGYLRPAPALAFNAELRAHFSRGPYIQQVGRHSAHILWRTIVPTTARVEYGIRPDPDQTLETTQLTRQHHVILSNLPPATEIYYRIRIRNEDGEAVSPTASFRTAPETGPVRFAVLGDSGSGTLPQLQVASCLATAQVDLVLHTGDLLYPALTHALADLRLMSVYETLMRRVPWYPTPGNHDLYGPDLLQPYFDTFALPTNSATGTSHFYSFDFGHVHFVSLFIPTLAPFRNQQPYQIGPDSPQLQWLADDLARTDRPWRIVFFHSPIVHSGGHRYDDYNYNGIQDRLELQAWLLPILTRHGVQAVFSGHDHSYERLAPIRGLHAFVSGGGGYMLYGLTERDPLSQVFQARFHHLECEVNAETLLVRARDRFGIVFDTVTIPRVSPPTLFWLPGPSAPLRLAWNSAPGENYQIQAAPTPTGPWQSLQTIRADDYETAWPVPLNSPEQAGFYRLLWMR</sequence>
<evidence type="ECO:0000313" key="3">
    <source>
        <dbReference type="EMBL" id="NGO37837.1"/>
    </source>
</evidence>
<dbReference type="AlphaFoldDB" id="A0A6M1RK38"/>
<dbReference type="CDD" id="cd00063">
    <property type="entry name" value="FN3"/>
    <property type="match status" value="1"/>
</dbReference>
<dbReference type="SUPFAM" id="SSF49363">
    <property type="entry name" value="Purple acid phosphatase, N-terminal domain"/>
    <property type="match status" value="1"/>
</dbReference>
<proteinExistence type="predicted"/>
<dbReference type="Gene3D" id="2.60.120.260">
    <property type="entry name" value="Galactose-binding domain-like"/>
    <property type="match status" value="1"/>
</dbReference>
<dbReference type="InterPro" id="IPR004843">
    <property type="entry name" value="Calcineurin-like_PHP"/>
</dbReference>
<dbReference type="InterPro" id="IPR008963">
    <property type="entry name" value="Purple_acid_Pase-like_N"/>
</dbReference>
<dbReference type="PANTHER" id="PTHR22953">
    <property type="entry name" value="ACID PHOSPHATASE RELATED"/>
    <property type="match status" value="1"/>
</dbReference>
<dbReference type="Proteomes" id="UP000477311">
    <property type="component" value="Unassembled WGS sequence"/>
</dbReference>
<dbReference type="SUPFAM" id="SSF56300">
    <property type="entry name" value="Metallo-dependent phosphatases"/>
    <property type="match status" value="1"/>
</dbReference>
<name>A0A6M1RK38_9BACT</name>
<dbReference type="RefSeq" id="WP_165105027.1">
    <property type="nucleotide sequence ID" value="NZ_JAAKYA010000004.1"/>
</dbReference>
<keyword evidence="4" id="KW-1185">Reference proteome</keyword>
<dbReference type="InterPro" id="IPR039331">
    <property type="entry name" value="PAPs-like"/>
</dbReference>